<organism evidence="1 2">
    <name type="scientific">Meganyctiphanes norvegica</name>
    <name type="common">Northern krill</name>
    <name type="synonym">Thysanopoda norvegica</name>
    <dbReference type="NCBI Taxonomy" id="48144"/>
    <lineage>
        <taxon>Eukaryota</taxon>
        <taxon>Metazoa</taxon>
        <taxon>Ecdysozoa</taxon>
        <taxon>Arthropoda</taxon>
        <taxon>Crustacea</taxon>
        <taxon>Multicrustacea</taxon>
        <taxon>Malacostraca</taxon>
        <taxon>Eumalacostraca</taxon>
        <taxon>Eucarida</taxon>
        <taxon>Euphausiacea</taxon>
        <taxon>Euphausiidae</taxon>
        <taxon>Meganyctiphanes</taxon>
    </lineage>
</organism>
<keyword evidence="2" id="KW-1185">Reference proteome</keyword>
<evidence type="ECO:0000313" key="2">
    <source>
        <dbReference type="Proteomes" id="UP001497623"/>
    </source>
</evidence>
<evidence type="ECO:0008006" key="3">
    <source>
        <dbReference type="Google" id="ProtNLM"/>
    </source>
</evidence>
<reference evidence="1 2" key="1">
    <citation type="submission" date="2024-05" db="EMBL/GenBank/DDBJ databases">
        <authorList>
            <person name="Wallberg A."/>
        </authorList>
    </citation>
    <scope>NUCLEOTIDE SEQUENCE [LARGE SCALE GENOMIC DNA]</scope>
</reference>
<accession>A0AAV2QB25</accession>
<feature type="non-terminal residue" evidence="1">
    <location>
        <position position="1"/>
    </location>
</feature>
<dbReference type="EMBL" id="CAXKWB010004707">
    <property type="protein sequence ID" value="CAL4074978.1"/>
    <property type="molecule type" value="Genomic_DNA"/>
</dbReference>
<gene>
    <name evidence="1" type="ORF">MNOR_LOCUS9663</name>
</gene>
<sequence length="261" mass="31536">YEEHTHLQVMCNKVMRKFLNLHKSTSTCMINGELGLREISEYIENRMLNFWYNIATGVGSKISSILYNWIKILYDQNMFKSVWLDKIKTILNNIGMTNLFNDITTVNKNWFKNTIKIRLNDIYNQKWSEHVFNNPICLNYRAMTVKKHLQEYFVRLPKPYMYAMCKFKCANHRMPIVNGRYANIPVDERLCMLCQSNEIGDEYHYLFVCNFFSEHRVKFLKRHYFRQPNMDKMTQLFNTVNHKELLNLAKFIKIIIIYFRN</sequence>
<dbReference type="AlphaFoldDB" id="A0AAV2QB25"/>
<dbReference type="Proteomes" id="UP001497623">
    <property type="component" value="Unassembled WGS sequence"/>
</dbReference>
<proteinExistence type="predicted"/>
<protein>
    <recommendedName>
        <fullName evidence="3">Reverse transcriptase</fullName>
    </recommendedName>
</protein>
<comment type="caution">
    <text evidence="1">The sequence shown here is derived from an EMBL/GenBank/DDBJ whole genome shotgun (WGS) entry which is preliminary data.</text>
</comment>
<evidence type="ECO:0000313" key="1">
    <source>
        <dbReference type="EMBL" id="CAL4074978.1"/>
    </source>
</evidence>
<name>A0AAV2QB25_MEGNR</name>